<dbReference type="EMBL" id="JAPTSV010000013">
    <property type="protein sequence ID" value="KAJ1521818.1"/>
    <property type="molecule type" value="Genomic_DNA"/>
</dbReference>
<reference evidence="1" key="1">
    <citation type="submission" date="2022-12" db="EMBL/GenBank/DDBJ databases">
        <title>Chromosome-level genome assembly of the bean flower thrips Megalurothrips usitatus.</title>
        <authorList>
            <person name="Ma L."/>
            <person name="Liu Q."/>
            <person name="Li H."/>
            <person name="Cai W."/>
        </authorList>
    </citation>
    <scope>NUCLEOTIDE SEQUENCE</scope>
    <source>
        <strain evidence="1">Cailab_2022a</strain>
    </source>
</reference>
<accession>A0AAV7X7B6</accession>
<organism evidence="1 2">
    <name type="scientific">Megalurothrips usitatus</name>
    <name type="common">bean blossom thrips</name>
    <dbReference type="NCBI Taxonomy" id="439358"/>
    <lineage>
        <taxon>Eukaryota</taxon>
        <taxon>Metazoa</taxon>
        <taxon>Ecdysozoa</taxon>
        <taxon>Arthropoda</taxon>
        <taxon>Hexapoda</taxon>
        <taxon>Insecta</taxon>
        <taxon>Pterygota</taxon>
        <taxon>Neoptera</taxon>
        <taxon>Paraneoptera</taxon>
        <taxon>Thysanoptera</taxon>
        <taxon>Terebrantia</taxon>
        <taxon>Thripoidea</taxon>
        <taxon>Thripidae</taxon>
        <taxon>Megalurothrips</taxon>
    </lineage>
</organism>
<comment type="caution">
    <text evidence="1">The sequence shown here is derived from an EMBL/GenBank/DDBJ whole genome shotgun (WGS) entry which is preliminary data.</text>
</comment>
<protein>
    <submittedName>
        <fullName evidence="1">Uncharacterized protein</fullName>
    </submittedName>
</protein>
<keyword evidence="2" id="KW-1185">Reference proteome</keyword>
<gene>
    <name evidence="1" type="ORF">ONE63_003453</name>
</gene>
<dbReference type="PANTHER" id="PTHR31912">
    <property type="entry name" value="IP13529P"/>
    <property type="match status" value="1"/>
</dbReference>
<dbReference type="Proteomes" id="UP001075354">
    <property type="component" value="Chromosome 13"/>
</dbReference>
<name>A0AAV7X7B6_9NEOP</name>
<dbReference type="PANTHER" id="PTHR31912:SF34">
    <property type="entry name" value="NOTOCHORD-RELATED PROTEIN"/>
    <property type="match status" value="1"/>
</dbReference>
<evidence type="ECO:0000313" key="1">
    <source>
        <dbReference type="EMBL" id="KAJ1521818.1"/>
    </source>
</evidence>
<dbReference type="AlphaFoldDB" id="A0AAV7X7B6"/>
<evidence type="ECO:0000313" key="2">
    <source>
        <dbReference type="Proteomes" id="UP001075354"/>
    </source>
</evidence>
<proteinExistence type="predicted"/>
<sequence>MVDCQIETFIAKLYQDPKLPRSSVQNIVSSLNDILCGTFMQHVKQRINSTLLDCGAGDKQMGVINSIFNTIQESLLAVSTEHRRFKRFLQSGFFIPPEPYELGEIDVPVQSVNGQLLGKKKVYGQSVPLSKLLPKLFDLPDTWSIVQSYLSSLNENPDLIQNYMQCSHWQMKTAKYKRDDFVLPIFPYYDDVQYNDALGPHADKFGGVYLLMPFLPEECRSKVENMLLALLFKTTDRACFGDRSVFRPLVQQLLSLEEEGICLNTPNGVKKVFFVTGLLLGDNLGLNSLLGFVECFTANFFCRFCKTERKVTHTQSTEDPSTLRDQAGYEEDIRVKNSSRTGIVTDCALSSVPSFHVTTNYCVDTFHDISEGIAHYVMINILKHCMPKYFTCDELNHRIVFFDYGPCGSNRIPLITYDLNSRSKLKMNGCETILFVKFFALLVGDRVLHDDPYWKLYLKLRELMDICFSKVVHEISCITLETVVDELNKMYVAVTKDNLKPKFHFLVHYPRIVKECGPLEGMSTKRLESNHRSLAIPAKATTSRTNPVKTMAIKNQLNLCYRFMCGESLLKAPVVGPGNFLDLTELDHFRTVKSGLPKCFFA</sequence>